<name>A0A5E4XR66_9BURK</name>
<sequence>MAIPAYLWLKDDGGMPIKGSSTVATREGSIEIIGFSHGVNLPVDERSGQITGTRTHSSMMLEKEFDASSPYLYKAVSTGQTLSSALL</sequence>
<dbReference type="Pfam" id="PF05638">
    <property type="entry name" value="T6SS_HCP"/>
    <property type="match status" value="1"/>
</dbReference>
<dbReference type="Proteomes" id="UP000368474">
    <property type="component" value="Unassembled WGS sequence"/>
</dbReference>
<protein>
    <submittedName>
        <fullName evidence="1">Hcp family T6SS protein CtsH1</fullName>
    </submittedName>
</protein>
<dbReference type="InterPro" id="IPR036624">
    <property type="entry name" value="Hcp1-lik_sf"/>
</dbReference>
<gene>
    <name evidence="1" type="ORF">PMO31116_04013</name>
</gene>
<evidence type="ECO:0000313" key="1">
    <source>
        <dbReference type="EMBL" id="VVE38899.1"/>
    </source>
</evidence>
<dbReference type="InterPro" id="IPR008514">
    <property type="entry name" value="T6SS_Hcp"/>
</dbReference>
<accession>A0A5E4XR66</accession>
<dbReference type="AlphaFoldDB" id="A0A5E4XR66"/>
<proteinExistence type="predicted"/>
<keyword evidence="2" id="KW-1185">Reference proteome</keyword>
<dbReference type="SUPFAM" id="SSF141452">
    <property type="entry name" value="Hcp1-like"/>
    <property type="match status" value="1"/>
</dbReference>
<organism evidence="1 2">
    <name type="scientific">Pandoraea morbifera</name>
    <dbReference type="NCBI Taxonomy" id="2508300"/>
    <lineage>
        <taxon>Bacteria</taxon>
        <taxon>Pseudomonadati</taxon>
        <taxon>Pseudomonadota</taxon>
        <taxon>Betaproteobacteria</taxon>
        <taxon>Burkholderiales</taxon>
        <taxon>Burkholderiaceae</taxon>
        <taxon>Pandoraea</taxon>
    </lineage>
</organism>
<reference evidence="1 2" key="1">
    <citation type="submission" date="2019-08" db="EMBL/GenBank/DDBJ databases">
        <authorList>
            <person name="Peeters C."/>
        </authorList>
    </citation>
    <scope>NUCLEOTIDE SEQUENCE [LARGE SCALE GENOMIC DNA]</scope>
    <source>
        <strain evidence="1 2">LMG 31116</strain>
    </source>
</reference>
<dbReference type="NCBIfam" id="TIGR03344">
    <property type="entry name" value="VI_effect_Hcp1"/>
    <property type="match status" value="1"/>
</dbReference>
<evidence type="ECO:0000313" key="2">
    <source>
        <dbReference type="Proteomes" id="UP000368474"/>
    </source>
</evidence>
<dbReference type="EMBL" id="CABPSD010000014">
    <property type="protein sequence ID" value="VVE38899.1"/>
    <property type="molecule type" value="Genomic_DNA"/>
</dbReference>
<dbReference type="Gene3D" id="2.30.110.20">
    <property type="entry name" value="Hcp1-like"/>
    <property type="match status" value="1"/>
</dbReference>